<dbReference type="InterPro" id="IPR036890">
    <property type="entry name" value="HATPase_C_sf"/>
</dbReference>
<evidence type="ECO:0000256" key="14">
    <source>
        <dbReference type="SAM" id="Phobius"/>
    </source>
</evidence>
<comment type="caution">
    <text evidence="17">The sequence shown here is derived from an EMBL/GenBank/DDBJ whole genome shotgun (WGS) entry which is preliminary data.</text>
</comment>
<evidence type="ECO:0000256" key="5">
    <source>
        <dbReference type="ARBA" id="ARBA00022679"/>
    </source>
</evidence>
<dbReference type="InterPro" id="IPR036097">
    <property type="entry name" value="HisK_dim/P_sf"/>
</dbReference>
<keyword evidence="4" id="KW-0597">Phosphoprotein</keyword>
<dbReference type="EC" id="2.7.13.3" evidence="3"/>
<feature type="transmembrane region" description="Helical" evidence="14">
    <location>
        <begin position="58"/>
        <end position="81"/>
    </location>
</feature>
<accession>A0ABS0LIK2</accession>
<dbReference type="SUPFAM" id="SSF47384">
    <property type="entry name" value="Homodimeric domain of signal transducing histidine kinase"/>
    <property type="match status" value="1"/>
</dbReference>
<comment type="function">
    <text evidence="12">Member of the two-component regulatory system HssS/HssR involved in intracellular heme homeostasis and tempering of staphylococcal virulence. HssS functions as a heme sensor histidine kinase which is autophosphorylated at a histidine residue and transfers its phosphate group to an aspartate residue of HssR. HssR/HssS activates the expression of hrtAB, an efflux pump, in response to extracellular heme, hemin, hemoglobin or blood.</text>
</comment>
<dbReference type="PRINTS" id="PR00344">
    <property type="entry name" value="BCTRLSENSOR"/>
</dbReference>
<dbReference type="CDD" id="cd00082">
    <property type="entry name" value="HisKA"/>
    <property type="match status" value="1"/>
</dbReference>
<dbReference type="CDD" id="cd06225">
    <property type="entry name" value="HAMP"/>
    <property type="match status" value="1"/>
</dbReference>
<evidence type="ECO:0000256" key="8">
    <source>
        <dbReference type="ARBA" id="ARBA00022989"/>
    </source>
</evidence>
<dbReference type="EMBL" id="JACCEL010000009">
    <property type="protein sequence ID" value="MBG9978121.1"/>
    <property type="molecule type" value="Genomic_DNA"/>
</dbReference>
<evidence type="ECO:0000256" key="10">
    <source>
        <dbReference type="ARBA" id="ARBA00023026"/>
    </source>
</evidence>
<evidence type="ECO:0000256" key="1">
    <source>
        <dbReference type="ARBA" id="ARBA00000085"/>
    </source>
</evidence>
<dbReference type="GO" id="GO:0016301">
    <property type="term" value="F:kinase activity"/>
    <property type="evidence" value="ECO:0007669"/>
    <property type="project" value="UniProtKB-KW"/>
</dbReference>
<feature type="domain" description="HAMP" evidence="16">
    <location>
        <begin position="81"/>
        <end position="130"/>
    </location>
</feature>
<dbReference type="SMART" id="SM00387">
    <property type="entry name" value="HATPase_c"/>
    <property type="match status" value="1"/>
</dbReference>
<evidence type="ECO:0000259" key="15">
    <source>
        <dbReference type="PROSITE" id="PS50109"/>
    </source>
</evidence>
<evidence type="ECO:0000256" key="11">
    <source>
        <dbReference type="ARBA" id="ARBA00023136"/>
    </source>
</evidence>
<evidence type="ECO:0000256" key="4">
    <source>
        <dbReference type="ARBA" id="ARBA00022553"/>
    </source>
</evidence>
<evidence type="ECO:0000256" key="2">
    <source>
        <dbReference type="ARBA" id="ARBA00004141"/>
    </source>
</evidence>
<sequence length="353" mass="40082">MLRKRKLLPRTMLTIIFSAIVFIIMVITMAIVSLLIYLLAHTGIIQTHIQSPSILYPILLFALISIVIGTFVAAILSAFPLKPVNILIEGMDRLAHGNYDARIHLGRSQVGKDLSKSFNNLAEELSNTEMLRSDFVNNFSHEFKTPIVSIRGFAKLVQKGNLSKEKQDEYLKIIVNEGSRLADLATNALDLTKVENQTILTDVTEFNLSEQLRNSMVLLEEKWAKKDLTMMPEFDEHMIEANEELLKQIWINLFDNSIKFAPEQTPVKSTIKANDDYLTVEITNYGTKISEEDQERIFNKYWQADTSHASEGFGIGLSIAQRVVELHKGNINVESNDEWTKFIVVLPKEQKNG</sequence>
<evidence type="ECO:0000256" key="6">
    <source>
        <dbReference type="ARBA" id="ARBA00022692"/>
    </source>
</evidence>
<evidence type="ECO:0000256" key="3">
    <source>
        <dbReference type="ARBA" id="ARBA00012438"/>
    </source>
</evidence>
<dbReference type="InterPro" id="IPR005467">
    <property type="entry name" value="His_kinase_dom"/>
</dbReference>
<dbReference type="InterPro" id="IPR003661">
    <property type="entry name" value="HisK_dim/P_dom"/>
</dbReference>
<proteinExistence type="predicted"/>
<keyword evidence="8 14" id="KW-1133">Transmembrane helix</keyword>
<evidence type="ECO:0000313" key="17">
    <source>
        <dbReference type="EMBL" id="MBG9978121.1"/>
    </source>
</evidence>
<dbReference type="InterPro" id="IPR004358">
    <property type="entry name" value="Sig_transdc_His_kin-like_C"/>
</dbReference>
<dbReference type="Proteomes" id="UP000823401">
    <property type="component" value="Unassembled WGS sequence"/>
</dbReference>
<dbReference type="PROSITE" id="PS50885">
    <property type="entry name" value="HAMP"/>
    <property type="match status" value="1"/>
</dbReference>
<dbReference type="SMART" id="SM00388">
    <property type="entry name" value="HisKA"/>
    <property type="match status" value="1"/>
</dbReference>
<dbReference type="Pfam" id="PF02518">
    <property type="entry name" value="HATPase_c"/>
    <property type="match status" value="1"/>
</dbReference>
<gene>
    <name evidence="17" type="ORF">HYQ42_04895</name>
</gene>
<evidence type="ECO:0000256" key="9">
    <source>
        <dbReference type="ARBA" id="ARBA00023012"/>
    </source>
</evidence>
<name>A0ABS0LIK2_9LACT</name>
<evidence type="ECO:0000256" key="12">
    <source>
        <dbReference type="ARBA" id="ARBA00037219"/>
    </source>
</evidence>
<dbReference type="InterPro" id="IPR003660">
    <property type="entry name" value="HAMP_dom"/>
</dbReference>
<reference evidence="17 18" key="1">
    <citation type="submission" date="2020-07" db="EMBL/GenBank/DDBJ databases">
        <title>Facklamia lactis sp. nov., isolated from raw milk.</title>
        <authorList>
            <person name="Doll E.V."/>
            <person name="Huptas C."/>
            <person name="Staib L."/>
            <person name="Wenning M."/>
            <person name="Scherer S."/>
        </authorList>
    </citation>
    <scope>NUCLEOTIDE SEQUENCE [LARGE SCALE GENOMIC DNA]</scope>
    <source>
        <strain evidence="17 18">DSM 104272</strain>
    </source>
</reference>
<dbReference type="SUPFAM" id="SSF158472">
    <property type="entry name" value="HAMP domain-like"/>
    <property type="match status" value="1"/>
</dbReference>
<keyword evidence="10" id="KW-0843">Virulence</keyword>
<comment type="subcellular location">
    <subcellularLocation>
        <location evidence="2">Membrane</location>
        <topology evidence="2">Multi-pass membrane protein</topology>
    </subcellularLocation>
</comment>
<keyword evidence="9" id="KW-0902">Two-component regulatory system</keyword>
<keyword evidence="18" id="KW-1185">Reference proteome</keyword>
<evidence type="ECO:0000313" key="18">
    <source>
        <dbReference type="Proteomes" id="UP000823401"/>
    </source>
</evidence>
<dbReference type="Pfam" id="PF00512">
    <property type="entry name" value="HisKA"/>
    <property type="match status" value="1"/>
</dbReference>
<dbReference type="InterPro" id="IPR003594">
    <property type="entry name" value="HATPase_dom"/>
</dbReference>
<dbReference type="InterPro" id="IPR050398">
    <property type="entry name" value="HssS/ArlS-like"/>
</dbReference>
<comment type="catalytic activity">
    <reaction evidence="1">
        <text>ATP + protein L-histidine = ADP + protein N-phospho-L-histidine.</text>
        <dbReference type="EC" id="2.7.13.3"/>
    </reaction>
</comment>
<protein>
    <recommendedName>
        <fullName evidence="13">Heme sensor protein HssS</fullName>
        <ecNumber evidence="3">2.7.13.3</ecNumber>
    </recommendedName>
</protein>
<evidence type="ECO:0000259" key="16">
    <source>
        <dbReference type="PROSITE" id="PS50885"/>
    </source>
</evidence>
<dbReference type="Gene3D" id="6.10.340.10">
    <property type="match status" value="1"/>
</dbReference>
<feature type="transmembrane region" description="Helical" evidence="14">
    <location>
        <begin position="12"/>
        <end position="38"/>
    </location>
</feature>
<evidence type="ECO:0000256" key="13">
    <source>
        <dbReference type="ARBA" id="ARBA00040841"/>
    </source>
</evidence>
<keyword evidence="11 14" id="KW-0472">Membrane</keyword>
<feature type="domain" description="Histidine kinase" evidence="15">
    <location>
        <begin position="138"/>
        <end position="350"/>
    </location>
</feature>
<keyword evidence="6 14" id="KW-0812">Transmembrane</keyword>
<dbReference type="Gene3D" id="1.10.287.130">
    <property type="match status" value="1"/>
</dbReference>
<dbReference type="PROSITE" id="PS50109">
    <property type="entry name" value="HIS_KIN"/>
    <property type="match status" value="1"/>
</dbReference>
<dbReference type="SUPFAM" id="SSF55874">
    <property type="entry name" value="ATPase domain of HSP90 chaperone/DNA topoisomerase II/histidine kinase"/>
    <property type="match status" value="1"/>
</dbReference>
<dbReference type="PANTHER" id="PTHR45528:SF11">
    <property type="entry name" value="HISTIDINE KINASE"/>
    <property type="match status" value="1"/>
</dbReference>
<keyword evidence="7 17" id="KW-0418">Kinase</keyword>
<evidence type="ECO:0000256" key="7">
    <source>
        <dbReference type="ARBA" id="ARBA00022777"/>
    </source>
</evidence>
<keyword evidence="5" id="KW-0808">Transferase</keyword>
<dbReference type="Gene3D" id="3.30.565.10">
    <property type="entry name" value="Histidine kinase-like ATPase, C-terminal domain"/>
    <property type="match status" value="1"/>
</dbReference>
<dbReference type="PANTHER" id="PTHR45528">
    <property type="entry name" value="SENSOR HISTIDINE KINASE CPXA"/>
    <property type="match status" value="1"/>
</dbReference>
<organism evidence="17 18">
    <name type="scientific">Ruoffia tabacinasalis</name>
    <dbReference type="NCBI Taxonomy" id="87458"/>
    <lineage>
        <taxon>Bacteria</taxon>
        <taxon>Bacillati</taxon>
        <taxon>Bacillota</taxon>
        <taxon>Bacilli</taxon>
        <taxon>Lactobacillales</taxon>
        <taxon>Aerococcaceae</taxon>
        <taxon>Ruoffia</taxon>
    </lineage>
</organism>